<name>A0ABP6CUQ4_9ACTN</name>
<comment type="caution">
    <text evidence="2">The sequence shown here is derived from an EMBL/GenBank/DDBJ whole genome shotgun (WGS) entry which is preliminary data.</text>
</comment>
<organism evidence="2 3">
    <name type="scientific">Streptomyces vastus</name>
    <dbReference type="NCBI Taxonomy" id="285451"/>
    <lineage>
        <taxon>Bacteria</taxon>
        <taxon>Bacillati</taxon>
        <taxon>Actinomycetota</taxon>
        <taxon>Actinomycetes</taxon>
        <taxon>Kitasatosporales</taxon>
        <taxon>Streptomycetaceae</taxon>
        <taxon>Streptomyces</taxon>
    </lineage>
</organism>
<gene>
    <name evidence="2" type="ORF">GCM10010307_14290</name>
</gene>
<keyword evidence="3" id="KW-1185">Reference proteome</keyword>
<reference evidence="3" key="1">
    <citation type="journal article" date="2019" name="Int. J. Syst. Evol. Microbiol.">
        <title>The Global Catalogue of Microorganisms (GCM) 10K type strain sequencing project: providing services to taxonomists for standard genome sequencing and annotation.</title>
        <authorList>
            <consortium name="The Broad Institute Genomics Platform"/>
            <consortium name="The Broad Institute Genome Sequencing Center for Infectious Disease"/>
            <person name="Wu L."/>
            <person name="Ma J."/>
        </authorList>
    </citation>
    <scope>NUCLEOTIDE SEQUENCE [LARGE SCALE GENOMIC DNA]</scope>
    <source>
        <strain evidence="3">JCM 4524</strain>
    </source>
</reference>
<evidence type="ECO:0000313" key="2">
    <source>
        <dbReference type="EMBL" id="GAA2626417.1"/>
    </source>
</evidence>
<feature type="region of interest" description="Disordered" evidence="1">
    <location>
        <begin position="1"/>
        <end position="27"/>
    </location>
</feature>
<dbReference type="EMBL" id="BAAASJ010000018">
    <property type="protein sequence ID" value="GAA2626417.1"/>
    <property type="molecule type" value="Genomic_DNA"/>
</dbReference>
<protein>
    <submittedName>
        <fullName evidence="2">Uncharacterized protein</fullName>
    </submittedName>
</protein>
<dbReference type="Proteomes" id="UP001500151">
    <property type="component" value="Unassembled WGS sequence"/>
</dbReference>
<accession>A0ABP6CUQ4</accession>
<evidence type="ECO:0000256" key="1">
    <source>
        <dbReference type="SAM" id="MobiDB-lite"/>
    </source>
</evidence>
<proteinExistence type="predicted"/>
<evidence type="ECO:0000313" key="3">
    <source>
        <dbReference type="Proteomes" id="UP001500151"/>
    </source>
</evidence>
<sequence>MAFPVAGEYGDSGRWSDMGPPGGLPAQGAFVPQQLPEAIAIGGRAMSALWTRVRDVRRHCGRKMAAAPMTVTAARSRGSETGQHVEEEEILIPVSVLDVLHVVLGVMHAVDPLE</sequence>